<protein>
    <submittedName>
        <fullName evidence="1">Uncharacterized protein</fullName>
    </submittedName>
</protein>
<organism evidence="1 2">
    <name type="scientific">Christiangramia lutea</name>
    <dbReference type="NCBI Taxonomy" id="1607951"/>
    <lineage>
        <taxon>Bacteria</taxon>
        <taxon>Pseudomonadati</taxon>
        <taxon>Bacteroidota</taxon>
        <taxon>Flavobacteriia</taxon>
        <taxon>Flavobacteriales</taxon>
        <taxon>Flavobacteriaceae</taxon>
        <taxon>Christiangramia</taxon>
    </lineage>
</organism>
<sequence length="255" mass="30143">MAASFMRKILLIIILLTSIKTNADGFEVLFSKFSKAKNIAQVDSLLNQEFDNFVIDSEGLNIYRNLDSNFKQMIYGFSIRYKEEGFYEEFKIYIVTDQDNKIVFGKLEEFEYPEKIIQSEIFNIQVNQIEKYLIEHQNIYDLKLEEKNFIEQFETLKLFGFGCSESMDYYPKEAKKMMKLVDRKDYKELAFWLRQISPELQAYGLTGLIELEKEGIKIQPEERKIIEHLKNRNTPINNCSGCLYGLKTPIKELIY</sequence>
<keyword evidence="2" id="KW-1185">Reference proteome</keyword>
<evidence type="ECO:0000313" key="2">
    <source>
        <dbReference type="Proteomes" id="UP001139226"/>
    </source>
</evidence>
<dbReference type="Proteomes" id="UP001139226">
    <property type="component" value="Unassembled WGS sequence"/>
</dbReference>
<gene>
    <name evidence="1" type="ORF">ML462_15775</name>
</gene>
<dbReference type="RefSeq" id="WP_240714798.1">
    <property type="nucleotide sequence ID" value="NZ_JAKVTV010000012.1"/>
</dbReference>
<comment type="caution">
    <text evidence="1">The sequence shown here is derived from an EMBL/GenBank/DDBJ whole genome shotgun (WGS) entry which is preliminary data.</text>
</comment>
<accession>A0A9X1V929</accession>
<proteinExistence type="predicted"/>
<reference evidence="1" key="1">
    <citation type="submission" date="2022-03" db="EMBL/GenBank/DDBJ databases">
        <title>Gramella crocea sp. nov., isolated from activated sludge of a seafood processing plant.</title>
        <authorList>
            <person name="Zhang X."/>
        </authorList>
    </citation>
    <scope>NUCLEOTIDE SEQUENCE</scope>
    <source>
        <strain evidence="1">YJ019</strain>
    </source>
</reference>
<evidence type="ECO:0000313" key="1">
    <source>
        <dbReference type="EMBL" id="MCH4824633.1"/>
    </source>
</evidence>
<name>A0A9X1V929_9FLAO</name>
<dbReference type="AlphaFoldDB" id="A0A9X1V929"/>
<dbReference type="EMBL" id="JAKVTV010000012">
    <property type="protein sequence ID" value="MCH4824633.1"/>
    <property type="molecule type" value="Genomic_DNA"/>
</dbReference>